<keyword evidence="1" id="KW-0472">Membrane</keyword>
<feature type="transmembrane region" description="Helical" evidence="1">
    <location>
        <begin position="64"/>
        <end position="82"/>
    </location>
</feature>
<comment type="caution">
    <text evidence="2">The sequence shown here is derived from an EMBL/GenBank/DDBJ whole genome shotgun (WGS) entry which is preliminary data.</text>
</comment>
<dbReference type="EMBL" id="JBHLZY010000005">
    <property type="protein sequence ID" value="MFB9768651.1"/>
    <property type="molecule type" value="Genomic_DNA"/>
</dbReference>
<feature type="transmembrane region" description="Helical" evidence="1">
    <location>
        <begin position="103"/>
        <end position="120"/>
    </location>
</feature>
<dbReference type="RefSeq" id="WP_137642171.1">
    <property type="nucleotide sequence ID" value="NZ_BJEA01000005.1"/>
</dbReference>
<evidence type="ECO:0000256" key="1">
    <source>
        <dbReference type="SAM" id="Phobius"/>
    </source>
</evidence>
<protein>
    <recommendedName>
        <fullName evidence="4">GtrA-like protein domain-containing protein</fullName>
    </recommendedName>
</protein>
<keyword evidence="1" id="KW-1133">Transmembrane helix</keyword>
<proteinExistence type="predicted"/>
<name>A0ABV5WR91_9LACO</name>
<dbReference type="Proteomes" id="UP001589691">
    <property type="component" value="Unassembled WGS sequence"/>
</dbReference>
<organism evidence="2 3">
    <name type="scientific">Lactiplantibacillus modestisalitolerans</name>
    <dbReference type="NCBI Taxonomy" id="1457219"/>
    <lineage>
        <taxon>Bacteria</taxon>
        <taxon>Bacillati</taxon>
        <taxon>Bacillota</taxon>
        <taxon>Bacilli</taxon>
        <taxon>Lactobacillales</taxon>
        <taxon>Lactobacillaceae</taxon>
        <taxon>Lactiplantibacillus</taxon>
    </lineage>
</organism>
<evidence type="ECO:0000313" key="3">
    <source>
        <dbReference type="Proteomes" id="UP001589691"/>
    </source>
</evidence>
<accession>A0ABV5WR91</accession>
<evidence type="ECO:0008006" key="4">
    <source>
        <dbReference type="Google" id="ProtNLM"/>
    </source>
</evidence>
<gene>
    <name evidence="2" type="ORF">ACFFLI_02040</name>
</gene>
<feature type="transmembrane region" description="Helical" evidence="1">
    <location>
        <begin position="21"/>
        <end position="44"/>
    </location>
</feature>
<sequence>MKIDKMEIKAMQRHVRRIRTWQMRVMFTGLVADVGLLGLMVVKWADLSLLWVNQINNQFVFPGILLWAALLSVSWQAWLAWTRSRVQPSLKSLAAGLLILRRTLYFAAISSLAAAYTAGYGLDNQLIVDLLGFLVIDFGAYCVQQVLRRKVTLAISGKLHP</sequence>
<evidence type="ECO:0000313" key="2">
    <source>
        <dbReference type="EMBL" id="MFB9768651.1"/>
    </source>
</evidence>
<reference evidence="2 3" key="1">
    <citation type="submission" date="2024-09" db="EMBL/GenBank/DDBJ databases">
        <authorList>
            <person name="Sun Q."/>
            <person name="Mori K."/>
        </authorList>
    </citation>
    <scope>NUCLEOTIDE SEQUENCE [LARGE SCALE GENOMIC DNA]</scope>
    <source>
        <strain evidence="2 3">TBRC 4576</strain>
    </source>
</reference>
<keyword evidence="3" id="KW-1185">Reference proteome</keyword>
<keyword evidence="1" id="KW-0812">Transmembrane</keyword>
<feature type="transmembrane region" description="Helical" evidence="1">
    <location>
        <begin position="126"/>
        <end position="143"/>
    </location>
</feature>